<reference evidence="1" key="2">
    <citation type="journal article" date="2015" name="Fish Shellfish Immunol.">
        <title>Early steps in the European eel (Anguilla anguilla)-Vibrio vulnificus interaction in the gills: Role of the RtxA13 toxin.</title>
        <authorList>
            <person name="Callol A."/>
            <person name="Pajuelo D."/>
            <person name="Ebbesson L."/>
            <person name="Teles M."/>
            <person name="MacKenzie S."/>
            <person name="Amaro C."/>
        </authorList>
    </citation>
    <scope>NUCLEOTIDE SEQUENCE</scope>
</reference>
<name>A0A0E9PM79_ANGAN</name>
<proteinExistence type="predicted"/>
<organism evidence="1">
    <name type="scientific">Anguilla anguilla</name>
    <name type="common">European freshwater eel</name>
    <name type="synonym">Muraena anguilla</name>
    <dbReference type="NCBI Taxonomy" id="7936"/>
    <lineage>
        <taxon>Eukaryota</taxon>
        <taxon>Metazoa</taxon>
        <taxon>Chordata</taxon>
        <taxon>Craniata</taxon>
        <taxon>Vertebrata</taxon>
        <taxon>Euteleostomi</taxon>
        <taxon>Actinopterygii</taxon>
        <taxon>Neopterygii</taxon>
        <taxon>Teleostei</taxon>
        <taxon>Anguilliformes</taxon>
        <taxon>Anguillidae</taxon>
        <taxon>Anguilla</taxon>
    </lineage>
</organism>
<sequence>MSGNTRLKRQDGFLIFPFSPNFYHNEVSNKEQGECPEMSP</sequence>
<dbReference type="EMBL" id="GBXM01103644">
    <property type="protein sequence ID" value="JAH04933.1"/>
    <property type="molecule type" value="Transcribed_RNA"/>
</dbReference>
<reference evidence="1" key="1">
    <citation type="submission" date="2014-11" db="EMBL/GenBank/DDBJ databases">
        <authorList>
            <person name="Amaro Gonzalez C."/>
        </authorList>
    </citation>
    <scope>NUCLEOTIDE SEQUENCE</scope>
</reference>
<protein>
    <submittedName>
        <fullName evidence="1">Uncharacterized protein</fullName>
    </submittedName>
</protein>
<accession>A0A0E9PM79</accession>
<evidence type="ECO:0000313" key="1">
    <source>
        <dbReference type="EMBL" id="JAH04933.1"/>
    </source>
</evidence>
<dbReference type="AlphaFoldDB" id="A0A0E9PM79"/>